<dbReference type="SMART" id="SM00903">
    <property type="entry name" value="Flavin_Reduct"/>
    <property type="match status" value="1"/>
</dbReference>
<organism evidence="3 4">
    <name type="scientific">Dictyobacter arantiisoli</name>
    <dbReference type="NCBI Taxonomy" id="2014874"/>
    <lineage>
        <taxon>Bacteria</taxon>
        <taxon>Bacillati</taxon>
        <taxon>Chloroflexota</taxon>
        <taxon>Ktedonobacteria</taxon>
        <taxon>Ktedonobacterales</taxon>
        <taxon>Dictyobacteraceae</taxon>
        <taxon>Dictyobacter</taxon>
    </lineage>
</organism>
<dbReference type="InterPro" id="IPR012349">
    <property type="entry name" value="Split_barrel_FMN-bd"/>
</dbReference>
<evidence type="ECO:0000313" key="3">
    <source>
        <dbReference type="EMBL" id="GCF07034.1"/>
    </source>
</evidence>
<gene>
    <name evidence="3" type="ORF">KDI_05980</name>
</gene>
<feature type="domain" description="Flavin reductase like" evidence="2">
    <location>
        <begin position="12"/>
        <end position="155"/>
    </location>
</feature>
<keyword evidence="4" id="KW-1185">Reference proteome</keyword>
<keyword evidence="1" id="KW-0560">Oxidoreductase</keyword>
<dbReference type="GO" id="GO:0010181">
    <property type="term" value="F:FMN binding"/>
    <property type="evidence" value="ECO:0007669"/>
    <property type="project" value="InterPro"/>
</dbReference>
<dbReference type="EMBL" id="BIXY01000005">
    <property type="protein sequence ID" value="GCF07034.1"/>
    <property type="molecule type" value="Genomic_DNA"/>
</dbReference>
<evidence type="ECO:0000259" key="2">
    <source>
        <dbReference type="SMART" id="SM00903"/>
    </source>
</evidence>
<name>A0A5A5T7W3_9CHLR</name>
<proteinExistence type="predicted"/>
<evidence type="ECO:0000256" key="1">
    <source>
        <dbReference type="ARBA" id="ARBA00023002"/>
    </source>
</evidence>
<dbReference type="InterPro" id="IPR050268">
    <property type="entry name" value="NADH-dep_flavin_reductase"/>
</dbReference>
<dbReference type="PANTHER" id="PTHR30466">
    <property type="entry name" value="FLAVIN REDUCTASE"/>
    <property type="match status" value="1"/>
</dbReference>
<dbReference type="GO" id="GO:0042602">
    <property type="term" value="F:riboflavin reductase (NADPH) activity"/>
    <property type="evidence" value="ECO:0007669"/>
    <property type="project" value="TreeGrafter"/>
</dbReference>
<accession>A0A5A5T7W3</accession>
<reference evidence="3 4" key="1">
    <citation type="submission" date="2019-01" db="EMBL/GenBank/DDBJ databases">
        <title>Draft genome sequence of Dictyobacter sp. Uno17.</title>
        <authorList>
            <person name="Wang C.M."/>
            <person name="Zheng Y."/>
            <person name="Sakai Y."/>
            <person name="Abe K."/>
            <person name="Yokota A."/>
            <person name="Yabe S."/>
        </authorList>
    </citation>
    <scope>NUCLEOTIDE SEQUENCE [LARGE SCALE GENOMIC DNA]</scope>
    <source>
        <strain evidence="3 4">Uno17</strain>
    </source>
</reference>
<dbReference type="Gene3D" id="2.30.110.10">
    <property type="entry name" value="Electron Transport, Fmn-binding Protein, Chain A"/>
    <property type="match status" value="1"/>
</dbReference>
<dbReference type="SUPFAM" id="SSF50475">
    <property type="entry name" value="FMN-binding split barrel"/>
    <property type="match status" value="1"/>
</dbReference>
<dbReference type="Pfam" id="PF01613">
    <property type="entry name" value="Flavin_Reduct"/>
    <property type="match status" value="1"/>
</dbReference>
<comment type="caution">
    <text evidence="3">The sequence shown here is derived from an EMBL/GenBank/DDBJ whole genome shotgun (WGS) entry which is preliminary data.</text>
</comment>
<dbReference type="InterPro" id="IPR002563">
    <property type="entry name" value="Flavin_Rdtase-like_dom"/>
</dbReference>
<dbReference type="RefSeq" id="WP_235932473.1">
    <property type="nucleotide sequence ID" value="NZ_BIXY01000005.1"/>
</dbReference>
<sequence>MSIEPIEFRQALGSLASGVTVVTTQHQGQLHGTTVSSFCSLSLQPPLILIGIDLQATIHDLILESEIFAVNILAEHAEALSGHFARRLPDKFSNVSYRLGSLGAPLLDDAVSRLECRLVARYPGGDHSIFVGEVVATSTQAQSQPLVYFRSTYGRFHSNVANLVANAVTVSTANANS</sequence>
<protein>
    <submittedName>
        <fullName evidence="3">Flavin reductase</fullName>
    </submittedName>
</protein>
<dbReference type="Proteomes" id="UP000322530">
    <property type="component" value="Unassembled WGS sequence"/>
</dbReference>
<dbReference type="PANTHER" id="PTHR30466:SF1">
    <property type="entry name" value="FMN REDUCTASE (NADH) RUTF"/>
    <property type="match status" value="1"/>
</dbReference>
<dbReference type="AlphaFoldDB" id="A0A5A5T7W3"/>
<evidence type="ECO:0000313" key="4">
    <source>
        <dbReference type="Proteomes" id="UP000322530"/>
    </source>
</evidence>